<dbReference type="GO" id="GO:0005506">
    <property type="term" value="F:iron ion binding"/>
    <property type="evidence" value="ECO:0007669"/>
    <property type="project" value="InterPro"/>
</dbReference>
<dbReference type="InterPro" id="IPR051233">
    <property type="entry name" value="Desulfoferrodoxin_SOR"/>
</dbReference>
<keyword evidence="14" id="KW-1185">Reference proteome</keyword>
<dbReference type="Pfam" id="PF06397">
    <property type="entry name" value="Desulfoferrod_N"/>
    <property type="match status" value="1"/>
</dbReference>
<feature type="domain" description="Desulfoferrodoxin ferrous iron-binding" evidence="11">
    <location>
        <begin position="43"/>
        <end position="126"/>
    </location>
</feature>
<evidence type="ECO:0000256" key="1">
    <source>
        <dbReference type="ARBA" id="ARBA00005941"/>
    </source>
</evidence>
<sequence>MAQHDQKFFICKHCGNLVGMIHNAGVPIICCGEPMQELEANSTEAAGEKHLPVVKVEGDKVSVDVGSTHHPMSEEHSIQWIYLETKHGGQRKGLSHDAAPQAEFTVVDDKPVSVYAYCNLHGLWRTMVK</sequence>
<protein>
    <recommendedName>
        <fullName evidence="3">Desulfoferrodoxin</fullName>
        <ecNumber evidence="2">1.15.1.2</ecNumber>
    </recommendedName>
    <alternativeName>
        <fullName evidence="9">Superoxide reductase</fullName>
    </alternativeName>
</protein>
<dbReference type="Pfam" id="PF01880">
    <property type="entry name" value="Desulfoferrodox"/>
    <property type="match status" value="1"/>
</dbReference>
<evidence type="ECO:0000256" key="6">
    <source>
        <dbReference type="ARBA" id="ARBA00022982"/>
    </source>
</evidence>
<evidence type="ECO:0000256" key="4">
    <source>
        <dbReference type="ARBA" id="ARBA00022448"/>
    </source>
</evidence>
<comment type="function">
    <text evidence="8">Catalyzes the one-electron reduction of superoxide anion radical to hydrogen peroxide at a nonheme ferrous iron center. Plays a fundamental role in case of oxidative stress via its superoxide detoxification activity.</text>
</comment>
<keyword evidence="7" id="KW-0408">Iron</keyword>
<comment type="similarity">
    <text evidence="1">Belongs to the desulfoferrodoxin family.</text>
</comment>
<evidence type="ECO:0000256" key="8">
    <source>
        <dbReference type="ARBA" id="ARBA00024690"/>
    </source>
</evidence>
<keyword evidence="6" id="KW-0249">Electron transport</keyword>
<gene>
    <name evidence="13" type="ORF">H8709_05180</name>
</gene>
<dbReference type="SUPFAM" id="SSF49367">
    <property type="entry name" value="Superoxide reductase-like"/>
    <property type="match status" value="1"/>
</dbReference>
<evidence type="ECO:0000313" key="14">
    <source>
        <dbReference type="Proteomes" id="UP000660861"/>
    </source>
</evidence>
<dbReference type="AlphaFoldDB" id="A0A926EAB0"/>
<comment type="catalytic activity">
    <reaction evidence="10">
        <text>reduced [rubredoxin] + superoxide + 2 H(+) = oxidized [rubredoxin] + H2O2</text>
        <dbReference type="Rhea" id="RHEA:21324"/>
        <dbReference type="Rhea" id="RHEA-COMP:10302"/>
        <dbReference type="Rhea" id="RHEA-COMP:10303"/>
        <dbReference type="ChEBI" id="CHEBI:15378"/>
        <dbReference type="ChEBI" id="CHEBI:16240"/>
        <dbReference type="ChEBI" id="CHEBI:18421"/>
        <dbReference type="ChEBI" id="CHEBI:29033"/>
        <dbReference type="ChEBI" id="CHEBI:29034"/>
        <dbReference type="EC" id="1.15.1.2"/>
    </reaction>
</comment>
<evidence type="ECO:0000313" key="13">
    <source>
        <dbReference type="EMBL" id="MBC8570217.1"/>
    </source>
</evidence>
<evidence type="ECO:0000259" key="12">
    <source>
        <dbReference type="Pfam" id="PF06397"/>
    </source>
</evidence>
<evidence type="ECO:0000256" key="10">
    <source>
        <dbReference type="ARBA" id="ARBA00047448"/>
    </source>
</evidence>
<accession>A0A926EAB0</accession>
<dbReference type="SUPFAM" id="SSF57802">
    <property type="entry name" value="Rubredoxin-like"/>
    <property type="match status" value="1"/>
</dbReference>
<dbReference type="PANTHER" id="PTHR36541">
    <property type="entry name" value="SUPEROXIDE REDUCTASE-RELATED"/>
    <property type="match status" value="1"/>
</dbReference>
<evidence type="ECO:0000256" key="7">
    <source>
        <dbReference type="ARBA" id="ARBA00023004"/>
    </source>
</evidence>
<evidence type="ECO:0000256" key="9">
    <source>
        <dbReference type="ARBA" id="ARBA00031398"/>
    </source>
</evidence>
<evidence type="ECO:0000259" key="11">
    <source>
        <dbReference type="Pfam" id="PF01880"/>
    </source>
</evidence>
<dbReference type="InterPro" id="IPR036073">
    <property type="entry name" value="Desulfoferrodoxin_Fe-bd_dom_sf"/>
</dbReference>
<keyword evidence="5" id="KW-0479">Metal-binding</keyword>
<dbReference type="InterPro" id="IPR002742">
    <property type="entry name" value="Desulfoferrodoxin_Fe-bd_dom"/>
</dbReference>
<dbReference type="GO" id="GO:0050605">
    <property type="term" value="F:superoxide reductase activity"/>
    <property type="evidence" value="ECO:0007669"/>
    <property type="project" value="UniProtKB-EC"/>
</dbReference>
<dbReference type="PANTHER" id="PTHR36541:SF1">
    <property type="entry name" value="SUPEROXIDE REDUCTASE-RELATED"/>
    <property type="match status" value="1"/>
</dbReference>
<dbReference type="EC" id="1.15.1.2" evidence="2"/>
<dbReference type="EMBL" id="JACRTC010000002">
    <property type="protein sequence ID" value="MBC8570217.1"/>
    <property type="molecule type" value="Genomic_DNA"/>
</dbReference>
<proteinExistence type="inferred from homology"/>
<evidence type="ECO:0000256" key="5">
    <source>
        <dbReference type="ARBA" id="ARBA00022723"/>
    </source>
</evidence>
<keyword evidence="4" id="KW-0813">Transport</keyword>
<dbReference type="RefSeq" id="WP_262397304.1">
    <property type="nucleotide sequence ID" value="NZ_JACRTC010000002.1"/>
</dbReference>
<feature type="domain" description="Desulfoferrodoxin N-terminal" evidence="12">
    <location>
        <begin position="8"/>
        <end position="36"/>
    </location>
</feature>
<dbReference type="InterPro" id="IPR004462">
    <property type="entry name" value="Desulfoferrodoxin_N"/>
</dbReference>
<evidence type="ECO:0000256" key="2">
    <source>
        <dbReference type="ARBA" id="ARBA00012679"/>
    </source>
</evidence>
<reference evidence="13" key="1">
    <citation type="submission" date="2020-08" db="EMBL/GenBank/DDBJ databases">
        <title>Genome public.</title>
        <authorList>
            <person name="Liu C."/>
            <person name="Sun Q."/>
        </authorList>
    </citation>
    <scope>NUCLEOTIDE SEQUENCE</scope>
    <source>
        <strain evidence="13">NSJ-54</strain>
    </source>
</reference>
<dbReference type="Gene3D" id="2.60.40.730">
    <property type="entry name" value="SOR catalytic domain"/>
    <property type="match status" value="1"/>
</dbReference>
<evidence type="ECO:0000256" key="3">
    <source>
        <dbReference type="ARBA" id="ARBA00014839"/>
    </source>
</evidence>
<comment type="caution">
    <text evidence="13">The sequence shown here is derived from an EMBL/GenBank/DDBJ whole genome shotgun (WGS) entry which is preliminary data.</text>
</comment>
<dbReference type="Proteomes" id="UP000660861">
    <property type="component" value="Unassembled WGS sequence"/>
</dbReference>
<organism evidence="13 14">
    <name type="scientific">Zongyangia hominis</name>
    <dbReference type="NCBI Taxonomy" id="2763677"/>
    <lineage>
        <taxon>Bacteria</taxon>
        <taxon>Bacillati</taxon>
        <taxon>Bacillota</taxon>
        <taxon>Clostridia</taxon>
        <taxon>Eubacteriales</taxon>
        <taxon>Oscillospiraceae</taxon>
        <taxon>Zongyangia</taxon>
    </lineage>
</organism>
<name>A0A926EAB0_9FIRM</name>